<dbReference type="InterPro" id="IPR011989">
    <property type="entry name" value="ARM-like"/>
</dbReference>
<feature type="region of interest" description="Disordered" evidence="1">
    <location>
        <begin position="692"/>
        <end position="727"/>
    </location>
</feature>
<dbReference type="InterPro" id="IPR000719">
    <property type="entry name" value="Prot_kinase_dom"/>
</dbReference>
<dbReference type="SUPFAM" id="SSF48371">
    <property type="entry name" value="ARM repeat"/>
    <property type="match status" value="1"/>
</dbReference>
<organism evidence="3 4">
    <name type="scientific">Cyclotella cryptica</name>
    <dbReference type="NCBI Taxonomy" id="29204"/>
    <lineage>
        <taxon>Eukaryota</taxon>
        <taxon>Sar</taxon>
        <taxon>Stramenopiles</taxon>
        <taxon>Ochrophyta</taxon>
        <taxon>Bacillariophyta</taxon>
        <taxon>Coscinodiscophyceae</taxon>
        <taxon>Thalassiosirophycidae</taxon>
        <taxon>Stephanodiscales</taxon>
        <taxon>Stephanodiscaceae</taxon>
        <taxon>Cyclotella</taxon>
    </lineage>
</organism>
<name>A0ABD3QIZ1_9STRA</name>
<dbReference type="EMBL" id="JABMIG020000034">
    <property type="protein sequence ID" value="KAL3800149.1"/>
    <property type="molecule type" value="Genomic_DNA"/>
</dbReference>
<feature type="compositionally biased region" description="Basic and acidic residues" evidence="1">
    <location>
        <begin position="606"/>
        <end position="617"/>
    </location>
</feature>
<evidence type="ECO:0000256" key="1">
    <source>
        <dbReference type="SAM" id="MobiDB-lite"/>
    </source>
</evidence>
<comment type="caution">
    <text evidence="3">The sequence shown here is derived from an EMBL/GenBank/DDBJ whole genome shotgun (WGS) entry which is preliminary data.</text>
</comment>
<dbReference type="PROSITE" id="PS50011">
    <property type="entry name" value="PROTEIN_KINASE_DOM"/>
    <property type="match status" value="1"/>
</dbReference>
<dbReference type="PANTHER" id="PTHR12984">
    <property type="entry name" value="SCY1-RELATED S/T PROTEIN KINASE-LIKE"/>
    <property type="match status" value="1"/>
</dbReference>
<accession>A0ABD3QIZ1</accession>
<evidence type="ECO:0000313" key="3">
    <source>
        <dbReference type="EMBL" id="KAL3800149.1"/>
    </source>
</evidence>
<dbReference type="Gene3D" id="1.10.510.10">
    <property type="entry name" value="Transferase(Phosphotransferase) domain 1"/>
    <property type="match status" value="1"/>
</dbReference>
<dbReference type="InterPro" id="IPR051177">
    <property type="entry name" value="CIK-Related_Protein"/>
</dbReference>
<protein>
    <recommendedName>
        <fullName evidence="2">Protein kinase domain-containing protein</fullName>
    </recommendedName>
</protein>
<dbReference type="Proteomes" id="UP001516023">
    <property type="component" value="Unassembled WGS sequence"/>
</dbReference>
<evidence type="ECO:0000313" key="4">
    <source>
        <dbReference type="Proteomes" id="UP001516023"/>
    </source>
</evidence>
<gene>
    <name evidence="3" type="ORF">HJC23_001070</name>
</gene>
<dbReference type="Gene3D" id="1.25.10.10">
    <property type="entry name" value="Leucine-rich Repeat Variant"/>
    <property type="match status" value="1"/>
</dbReference>
<feature type="region of interest" description="Disordered" evidence="1">
    <location>
        <begin position="606"/>
        <end position="625"/>
    </location>
</feature>
<feature type="domain" description="Protein kinase" evidence="2">
    <location>
        <begin position="20"/>
        <end position="342"/>
    </location>
</feature>
<keyword evidence="4" id="KW-1185">Reference proteome</keyword>
<dbReference type="InterPro" id="IPR016024">
    <property type="entry name" value="ARM-type_fold"/>
</dbReference>
<dbReference type="AlphaFoldDB" id="A0ABD3QIZ1"/>
<dbReference type="InterPro" id="IPR011009">
    <property type="entry name" value="Kinase-like_dom_sf"/>
</dbReference>
<proteinExistence type="predicted"/>
<dbReference type="Gene3D" id="3.30.200.20">
    <property type="entry name" value="Phosphorylase Kinase, domain 1"/>
    <property type="match status" value="1"/>
</dbReference>
<sequence>MTSWLGSLWGSSSSSLPYDLSPTPTLTTRSGWAIHTATPKQRTSASAECTAFRAQKPELAKAPLRSRTGQTQLIPALHHFQRIKRLVHPRILRAHATLDTDYPNDSNDGSASSAPGLDALHKTLTTGTLIIVTERVDALDYWLDHHLTLGRGGTLNAEQVSWGIYNLVEALVFLHNQAKLAHGMVCPDAIYVTPGGDFKLGGFDLVTPLGEETGGPTPHFQAFDAAGVCPDDYRSPERMAQRYDAMHSNPVHSMDCYSLAILIEYIYSHPNAGTGGKVPAPLQKALVRMKNDSPKLRPRLQPLLKCPVFDNPYVKTQLFLDEAMAKPVEERIAFLQNLSELLNRGVLDERAAVYKLLPLLIMILKSNAGNESAMSQDVNRRQVLAVVPLLFQVAESFLTKDTAIGETKQSPTFQTHIAPLIPCLFGINDRGVRGAILQKISLLESQLDKNTINSQVFDPMCSGFTDSSGPLRELTLKSTIVLVPKLNAASLEKLVRYLVRLQSDPEASIRTNTIIFVGKVSPSLSDMSRQKLILPAFTRAMKDPFTPCRLAALKAVTACKSYFTQKDVAEKVLPCIVPHLLDGANEVRTEAFKVVDMFLVGLREESGKMGQGEETKEGTASSTIGAAPTSGGYLSGFSSWMSTSAEPASTDAPVTNNKPVVPAVNGEVAHSNAPKFSSLSLSDAQIGGASKLHTNNPGWGDDDAAGDGWDDDDFGTGPGKSSIDISNDEDFFSTFDSKATKTLSKPVGVGMSASRPAPQLHQSSGLKVKKQLPKPAVKKLPTTNDPLDDGWDDF</sequence>
<evidence type="ECO:0000259" key="2">
    <source>
        <dbReference type="PROSITE" id="PS50011"/>
    </source>
</evidence>
<feature type="compositionally biased region" description="Acidic residues" evidence="1">
    <location>
        <begin position="700"/>
        <end position="714"/>
    </location>
</feature>
<reference evidence="3 4" key="1">
    <citation type="journal article" date="2020" name="G3 (Bethesda)">
        <title>Improved Reference Genome for Cyclotella cryptica CCMP332, a Model for Cell Wall Morphogenesis, Salinity Adaptation, and Lipid Production in Diatoms (Bacillariophyta).</title>
        <authorList>
            <person name="Roberts W.R."/>
            <person name="Downey K.M."/>
            <person name="Ruck E.C."/>
            <person name="Traller J.C."/>
            <person name="Alverson A.J."/>
        </authorList>
    </citation>
    <scope>NUCLEOTIDE SEQUENCE [LARGE SCALE GENOMIC DNA]</scope>
    <source>
        <strain evidence="3 4">CCMP332</strain>
    </source>
</reference>
<dbReference type="SUPFAM" id="SSF56112">
    <property type="entry name" value="Protein kinase-like (PK-like)"/>
    <property type="match status" value="1"/>
</dbReference>
<feature type="region of interest" description="Disordered" evidence="1">
    <location>
        <begin position="746"/>
        <end position="794"/>
    </location>
</feature>
<dbReference type="PANTHER" id="PTHR12984:SF3">
    <property type="entry name" value="N-TERMINAL KINASE-LIKE PROTEIN"/>
    <property type="match status" value="1"/>
</dbReference>